<dbReference type="AlphaFoldDB" id="A0A6G7YKS7"/>
<evidence type="ECO:0000259" key="1">
    <source>
        <dbReference type="Pfam" id="PF08751"/>
    </source>
</evidence>
<dbReference type="InterPro" id="IPR027417">
    <property type="entry name" value="P-loop_NTPase"/>
</dbReference>
<dbReference type="Proteomes" id="UP000502035">
    <property type="component" value="Chromosome"/>
</dbReference>
<dbReference type="Pfam" id="PF08751">
    <property type="entry name" value="TrwC"/>
    <property type="match status" value="1"/>
</dbReference>
<dbReference type="CDD" id="cd18809">
    <property type="entry name" value="SF1_C_RecD"/>
    <property type="match status" value="1"/>
</dbReference>
<reference evidence="2 3" key="1">
    <citation type="submission" date="2020-03" db="EMBL/GenBank/DDBJ databases">
        <title>Nocardioides sp. nov., isolated from fish.</title>
        <authorList>
            <person name="Hyun D.-W."/>
            <person name="Bae J.-W."/>
        </authorList>
    </citation>
    <scope>NUCLEOTIDE SEQUENCE [LARGE SCALE GENOMIC DNA]</scope>
    <source>
        <strain evidence="2 3">HDW12A</strain>
    </source>
</reference>
<name>A0A6G7YKS7_9ACTN</name>
<proteinExistence type="predicted"/>
<dbReference type="InterPro" id="IPR050534">
    <property type="entry name" value="Coronavir_polyprotein_1ab"/>
</dbReference>
<dbReference type="SUPFAM" id="SSF55464">
    <property type="entry name" value="Origin of replication-binding domain, RBD-like"/>
    <property type="match status" value="1"/>
</dbReference>
<dbReference type="EMBL" id="CP049866">
    <property type="protein sequence ID" value="QIK77345.1"/>
    <property type="molecule type" value="Genomic_DNA"/>
</dbReference>
<dbReference type="NCBIfam" id="NF041492">
    <property type="entry name" value="MobF"/>
    <property type="match status" value="1"/>
</dbReference>
<sequence>MSAGSGYQYLLRSVAAGDGNRQLSTPLTRYYTEAGTPPGRWLGSGLHALGNGEIRHGDVVGEQQLALLLGTGSDPVTGQPLGRAFPVHDAKADEYGSNARLSARRAVAGYDLTFSVPKSVSALWGVADEGTQALIVEAHHRAVADVMDLVEREVAATRRGVSAGSGAVAQADVVGVIATAFDHWDSRLGDPQLHTHVVVSNKVRTTEDGRWRSLDGRPLHASVVALSEHYNAVLADRLTRAFGVEWEQRTRGDNRSSSWELVPVPDELVHEFSSRSRGIELETDRLVEAYVREHGGRPSSAAIIRFRAMATLSTRPEKTIRSLADLTEEWRGRAGQILGTGAPQWARRVTGPTGARPHPAGLLRADDIPQEAVDEVAVAVVGSVSEKRSTWRHWNLWAEASRQTMGWRFQSADDREHVVGLIVAEAKDRSVMLTPPDLAPVPEMFRRTDGTSRFRPHHSTTYSSADLLAAEDRLLELSRFTDAPFVGADRVARAAPTEDGQHPLSESQADALAKVSTSGRQLDLLVGPAGAGKTTAMHALQRAWRAEHGRDSVLGLAPSAVAAQVLAEDLGIECENTAKWLHEYDRGRVGLHAGQLVIIDEATLAGTLTLDRISRTAAEAGAKVLLVGDWAQLQSVDAGGAFSLLVSERPDVAELTDVHRFVSEWEREASLDLRFGRSEVIGVYAEHDRLKEGTTDEMTDAAYAAWRADTRSGRSSVLVTEAARSVLELNKRARAERILDGDTRASTEVRLVDGSHASEGDLIITRRNDRRLKPLRGGWVRNGDRWQILSVGRDGSAEVRRVSGTGHGTVRLPASYVAEHVDLGYAVTAHRAQGITVDTSHVVVAGNTTRENLYVSMTRGRECNTAYVALDQPDDSHAAPEPDEVTARTVIYGVLQHSGVELSAHQTIRTEQDAWSSIAQLAAEYETIAAAAQRDRWVELLDRSGLTRQQVDDVVQSDSFGPLTAELRRAEANHYDLDLVLPSVVGRRGFGDAVDVGAVLMSRISHETGRARRGKRSAEPNLIAGLVPATDGPMARDMADALRERAHLIEDRALALAASAVETDAGWLKRLGAAPEDDAERRRWMREVATVAAYRDRYGISARRALGEEPATMAQRRDAGRAEQAIRRARSTSKAEAAKIDHNRVLRRAASIA</sequence>
<accession>A0A6G7YKS7</accession>
<dbReference type="Pfam" id="PF13604">
    <property type="entry name" value="AAA_30"/>
    <property type="match status" value="1"/>
</dbReference>
<feature type="domain" description="TrwC relaxase" evidence="1">
    <location>
        <begin position="3"/>
        <end position="336"/>
    </location>
</feature>
<dbReference type="InterPro" id="IPR014862">
    <property type="entry name" value="TrwC"/>
</dbReference>
<evidence type="ECO:0000313" key="2">
    <source>
        <dbReference type="EMBL" id="QIK77345.1"/>
    </source>
</evidence>
<dbReference type="Gene3D" id="3.40.50.300">
    <property type="entry name" value="P-loop containing nucleotide triphosphate hydrolases"/>
    <property type="match status" value="2"/>
</dbReference>
<dbReference type="KEGG" id="npi:G7071_09830"/>
<protein>
    <submittedName>
        <fullName evidence="2">Relaxase domain-containing protein</fullName>
    </submittedName>
</protein>
<dbReference type="Gene3D" id="2.30.30.940">
    <property type="match status" value="1"/>
</dbReference>
<organism evidence="2 3">
    <name type="scientific">Nocardioides piscis</name>
    <dbReference type="NCBI Taxonomy" id="2714938"/>
    <lineage>
        <taxon>Bacteria</taxon>
        <taxon>Bacillati</taxon>
        <taxon>Actinomycetota</taxon>
        <taxon>Actinomycetes</taxon>
        <taxon>Propionibacteriales</taxon>
        <taxon>Nocardioidaceae</taxon>
        <taxon>Nocardioides</taxon>
    </lineage>
</organism>
<gene>
    <name evidence="2" type="ORF">G7071_09830</name>
</gene>
<dbReference type="PANTHER" id="PTHR43788">
    <property type="entry name" value="DNA2/NAM7 HELICASE FAMILY MEMBER"/>
    <property type="match status" value="1"/>
</dbReference>
<dbReference type="SUPFAM" id="SSF52540">
    <property type="entry name" value="P-loop containing nucleoside triphosphate hydrolases"/>
    <property type="match status" value="2"/>
</dbReference>
<dbReference type="CDD" id="cd17933">
    <property type="entry name" value="DEXSc_RecD-like"/>
    <property type="match status" value="1"/>
</dbReference>
<evidence type="ECO:0000313" key="3">
    <source>
        <dbReference type="Proteomes" id="UP000502035"/>
    </source>
</evidence>
<keyword evidence="3" id="KW-1185">Reference proteome</keyword>